<evidence type="ECO:0000256" key="4">
    <source>
        <dbReference type="SAM" id="MobiDB-lite"/>
    </source>
</evidence>
<feature type="non-terminal residue" evidence="6">
    <location>
        <position position="324"/>
    </location>
</feature>
<keyword evidence="3" id="KW-0106">Calcium</keyword>
<keyword evidence="7" id="KW-1185">Reference proteome</keyword>
<dbReference type="PANTHER" id="PTHR20875:SF2">
    <property type="entry name" value="EF-HAND CALCIUM-BINDING DOMAIN-CONTAINING PROTEIN 6"/>
    <property type="match status" value="1"/>
</dbReference>
<dbReference type="PROSITE" id="PS50222">
    <property type="entry name" value="EF_HAND_2"/>
    <property type="match status" value="2"/>
</dbReference>
<reference evidence="6 7" key="1">
    <citation type="journal article" date="2013" name="Proc. Natl. Acad. Sci. U.S.A.">
        <title>The king cobra genome reveals dynamic gene evolution and adaptation in the snake venom system.</title>
        <authorList>
            <person name="Vonk F.J."/>
            <person name="Casewell N.R."/>
            <person name="Henkel C.V."/>
            <person name="Heimberg A.M."/>
            <person name="Jansen H.J."/>
            <person name="McCleary R.J."/>
            <person name="Kerkkamp H.M."/>
            <person name="Vos R.A."/>
            <person name="Guerreiro I."/>
            <person name="Calvete J.J."/>
            <person name="Wuster W."/>
            <person name="Woods A.E."/>
            <person name="Logan J.M."/>
            <person name="Harrison R.A."/>
            <person name="Castoe T.A."/>
            <person name="de Koning A.P."/>
            <person name="Pollock D.D."/>
            <person name="Yandell M."/>
            <person name="Calderon D."/>
            <person name="Renjifo C."/>
            <person name="Currier R.B."/>
            <person name="Salgado D."/>
            <person name="Pla D."/>
            <person name="Sanz L."/>
            <person name="Hyder A.S."/>
            <person name="Ribeiro J.M."/>
            <person name="Arntzen J.W."/>
            <person name="van den Thillart G.E."/>
            <person name="Boetzer M."/>
            <person name="Pirovano W."/>
            <person name="Dirks R.P."/>
            <person name="Spaink H.P."/>
            <person name="Duboule D."/>
            <person name="McGlinn E."/>
            <person name="Kini R.M."/>
            <person name="Richardson M.K."/>
        </authorList>
    </citation>
    <scope>NUCLEOTIDE SEQUENCE</scope>
    <source>
        <tissue evidence="6">Blood</tissue>
    </source>
</reference>
<keyword evidence="2" id="KW-0677">Repeat</keyword>
<feature type="region of interest" description="Disordered" evidence="4">
    <location>
        <begin position="25"/>
        <end position="64"/>
    </location>
</feature>
<feature type="compositionally biased region" description="Low complexity" evidence="4">
    <location>
        <begin position="26"/>
        <end position="62"/>
    </location>
</feature>
<organism evidence="6 7">
    <name type="scientific">Ophiophagus hannah</name>
    <name type="common">King cobra</name>
    <name type="synonym">Naja hannah</name>
    <dbReference type="NCBI Taxonomy" id="8665"/>
    <lineage>
        <taxon>Eukaryota</taxon>
        <taxon>Metazoa</taxon>
        <taxon>Chordata</taxon>
        <taxon>Craniata</taxon>
        <taxon>Vertebrata</taxon>
        <taxon>Euteleostomi</taxon>
        <taxon>Lepidosauria</taxon>
        <taxon>Squamata</taxon>
        <taxon>Bifurcata</taxon>
        <taxon>Unidentata</taxon>
        <taxon>Episquamata</taxon>
        <taxon>Toxicofera</taxon>
        <taxon>Serpentes</taxon>
        <taxon>Colubroidea</taxon>
        <taxon>Elapidae</taxon>
        <taxon>Elapinae</taxon>
        <taxon>Ophiophagus</taxon>
    </lineage>
</organism>
<sequence>MSRVVNSCDFKTLCPQSHGIVFNARVQSNSSGRSSTRSSSTSSKSSSESSVQSGSTVSVKSVPDSTLSPDVIEQILLQKIIAKEDEIKKAFQIIDIDQTLKITKGEFRRVIETFILPLTDEQFNVLLAKVPGITRVTVPYLEFLSMFARPISSISTKQNNLRESRTRTLSQMECLLREKFTLQNLMNLCVVFFFRLWNRYCISRTNTLNYKEFLQYLGISLEKKKKKRAEKIIDSAQNESPESKSSDSKITLPATTGYNLTKIHLDTTAKDFREKLRSAYEDVTKAFRAYDVGRSGFVSLEYLKSVLSTFIFPIQQDVFQELMN</sequence>
<dbReference type="OrthoDB" id="26525at2759"/>
<evidence type="ECO:0000313" key="7">
    <source>
        <dbReference type="Proteomes" id="UP000018936"/>
    </source>
</evidence>
<dbReference type="Pfam" id="PF08976">
    <property type="entry name" value="EF-hand_11"/>
    <property type="match status" value="1"/>
</dbReference>
<evidence type="ECO:0000313" key="6">
    <source>
        <dbReference type="EMBL" id="ETE61097.1"/>
    </source>
</evidence>
<dbReference type="Gene3D" id="1.10.238.10">
    <property type="entry name" value="EF-hand"/>
    <property type="match status" value="2"/>
</dbReference>
<dbReference type="InterPro" id="IPR011992">
    <property type="entry name" value="EF-hand-dom_pair"/>
</dbReference>
<dbReference type="EMBL" id="AZIM01004176">
    <property type="protein sequence ID" value="ETE61097.1"/>
    <property type="molecule type" value="Genomic_DNA"/>
</dbReference>
<dbReference type="SMART" id="SM00054">
    <property type="entry name" value="EFh"/>
    <property type="match status" value="2"/>
</dbReference>
<name>V8NHS7_OPHHA</name>
<feature type="non-terminal residue" evidence="6">
    <location>
        <position position="1"/>
    </location>
</feature>
<comment type="caution">
    <text evidence="6">The sequence shown here is derived from an EMBL/GenBank/DDBJ whole genome shotgun (WGS) entry which is preliminary data.</text>
</comment>
<dbReference type="GO" id="GO:0005509">
    <property type="term" value="F:calcium ion binding"/>
    <property type="evidence" value="ECO:0007669"/>
    <property type="project" value="InterPro"/>
</dbReference>
<feature type="domain" description="EF-hand" evidence="5">
    <location>
        <begin position="82"/>
        <end position="117"/>
    </location>
</feature>
<dbReference type="SUPFAM" id="SSF47473">
    <property type="entry name" value="EF-hand"/>
    <property type="match status" value="1"/>
</dbReference>
<dbReference type="AlphaFoldDB" id="V8NHS7"/>
<evidence type="ECO:0000259" key="5">
    <source>
        <dbReference type="PROSITE" id="PS50222"/>
    </source>
</evidence>
<dbReference type="Proteomes" id="UP000018936">
    <property type="component" value="Unassembled WGS sequence"/>
</dbReference>
<protein>
    <submittedName>
        <fullName evidence="6">EF-hand calcium-binding domain-containing protein 6</fullName>
    </submittedName>
</protein>
<feature type="domain" description="EF-hand" evidence="5">
    <location>
        <begin position="278"/>
        <end position="313"/>
    </location>
</feature>
<dbReference type="InterPro" id="IPR002048">
    <property type="entry name" value="EF_hand_dom"/>
</dbReference>
<accession>V8NHS7</accession>
<dbReference type="InterPro" id="IPR052603">
    <property type="entry name" value="EFCB6"/>
</dbReference>
<gene>
    <name evidence="6" type="primary">EFCAB6</name>
    <name evidence="6" type="ORF">L345_13153</name>
</gene>
<dbReference type="GO" id="GO:0005654">
    <property type="term" value="C:nucleoplasm"/>
    <property type="evidence" value="ECO:0007669"/>
    <property type="project" value="TreeGrafter"/>
</dbReference>
<evidence type="ECO:0000256" key="3">
    <source>
        <dbReference type="ARBA" id="ARBA00022837"/>
    </source>
</evidence>
<dbReference type="InterPro" id="IPR015070">
    <property type="entry name" value="EF_hand_DJBP"/>
</dbReference>
<proteinExistence type="predicted"/>
<keyword evidence="1" id="KW-0597">Phosphoprotein</keyword>
<evidence type="ECO:0000256" key="1">
    <source>
        <dbReference type="ARBA" id="ARBA00022553"/>
    </source>
</evidence>
<evidence type="ECO:0000256" key="2">
    <source>
        <dbReference type="ARBA" id="ARBA00022737"/>
    </source>
</evidence>
<dbReference type="PANTHER" id="PTHR20875">
    <property type="entry name" value="EF-HAND CALCIUM-BINDING DOMAIN-CONTAINING PROTEIN 6-RELATED"/>
    <property type="match status" value="1"/>
</dbReference>